<dbReference type="AlphaFoldDB" id="A0AB34L0C2"/>
<feature type="compositionally biased region" description="Acidic residues" evidence="1">
    <location>
        <begin position="370"/>
        <end position="379"/>
    </location>
</feature>
<evidence type="ECO:0008006" key="4">
    <source>
        <dbReference type="Google" id="ProtNLM"/>
    </source>
</evidence>
<feature type="compositionally biased region" description="Basic and acidic residues" evidence="1">
    <location>
        <begin position="288"/>
        <end position="299"/>
    </location>
</feature>
<evidence type="ECO:0000313" key="2">
    <source>
        <dbReference type="EMBL" id="KAL1589966.1"/>
    </source>
</evidence>
<accession>A0AB34L0C2</accession>
<feature type="compositionally biased region" description="Polar residues" evidence="1">
    <location>
        <begin position="415"/>
        <end position="427"/>
    </location>
</feature>
<feature type="region of interest" description="Disordered" evidence="1">
    <location>
        <begin position="1"/>
        <end position="24"/>
    </location>
</feature>
<keyword evidence="3" id="KW-1185">Reference proteome</keyword>
<gene>
    <name evidence="2" type="ORF">WHR41_01140</name>
</gene>
<dbReference type="RefSeq" id="XP_069233071.1">
    <property type="nucleotide sequence ID" value="XM_069369746.1"/>
</dbReference>
<dbReference type="Proteomes" id="UP000803884">
    <property type="component" value="Unassembled WGS sequence"/>
</dbReference>
<feature type="compositionally biased region" description="Low complexity" evidence="1">
    <location>
        <begin position="354"/>
        <end position="364"/>
    </location>
</feature>
<protein>
    <recommendedName>
        <fullName evidence="4">DNA (cytosine-5)-methyltransferase 1 replication foci domain-containing protein</fullName>
    </recommendedName>
</protein>
<organism evidence="2 3">
    <name type="scientific">Cladosporium halotolerans</name>
    <dbReference type="NCBI Taxonomy" id="1052096"/>
    <lineage>
        <taxon>Eukaryota</taxon>
        <taxon>Fungi</taxon>
        <taxon>Dikarya</taxon>
        <taxon>Ascomycota</taxon>
        <taxon>Pezizomycotina</taxon>
        <taxon>Dothideomycetes</taxon>
        <taxon>Dothideomycetidae</taxon>
        <taxon>Cladosporiales</taxon>
        <taxon>Cladosporiaceae</taxon>
        <taxon>Cladosporium</taxon>
    </lineage>
</organism>
<reference evidence="2 3" key="1">
    <citation type="journal article" date="2020" name="Microbiol. Resour. Announc.">
        <title>Draft Genome Sequence of a Cladosporium Species Isolated from the Mesophotic Ascidian Didemnum maculosum.</title>
        <authorList>
            <person name="Gioti A."/>
            <person name="Siaperas R."/>
            <person name="Nikolaivits E."/>
            <person name="Le Goff G."/>
            <person name="Ouazzani J."/>
            <person name="Kotoulas G."/>
            <person name="Topakas E."/>
        </authorList>
    </citation>
    <scope>NUCLEOTIDE SEQUENCE [LARGE SCALE GENOMIC DNA]</scope>
    <source>
        <strain evidence="2 3">TM138-S3</strain>
    </source>
</reference>
<proteinExistence type="predicted"/>
<feature type="region of interest" description="Disordered" evidence="1">
    <location>
        <begin position="234"/>
        <end position="437"/>
    </location>
</feature>
<name>A0AB34L0C2_9PEZI</name>
<feature type="compositionally biased region" description="Polar residues" evidence="1">
    <location>
        <begin position="243"/>
        <end position="253"/>
    </location>
</feature>
<dbReference type="EMBL" id="JAAQHG020000003">
    <property type="protein sequence ID" value="KAL1589966.1"/>
    <property type="molecule type" value="Genomic_DNA"/>
</dbReference>
<comment type="caution">
    <text evidence="2">The sequence shown here is derived from an EMBL/GenBank/DDBJ whole genome shotgun (WGS) entry which is preliminary data.</text>
</comment>
<feature type="compositionally biased region" description="Basic residues" evidence="1">
    <location>
        <begin position="341"/>
        <end position="353"/>
    </location>
</feature>
<dbReference type="GeneID" id="96002584"/>
<evidence type="ECO:0000256" key="1">
    <source>
        <dbReference type="SAM" id="MobiDB-lite"/>
    </source>
</evidence>
<sequence>MTSKAIPESEILAPRDPSLDHRSDDWPEFELKDVRVHLPEDPSQLASLLEAAAHYPLTVTGYLEPLSNAQAHLQLPTTTQRRPLIEISEVRMFSYGQFEDGNIGLWAGGKAGWFALKPARAYRSIWTGMVESVKTLYWVADAYREKRKRGDWKTAPLLPDYTPEELFQKYAEEVIEDSHGAKEAAQVIHEQKDFLLASMLAGKEGIVWLKNPLYIYLSQRFSEEHALIRGRLTGTPVPARGARQTSVTSQNSNLKRKRGRPRKHQSEEVCSVRESSVAELPAKGAARSKREASHQESARPHGARRTRRGRTESSEAETPEVEVSTPSIAHSDDDDTPQRSMKGRSALRPKASKASKGACKGGKAPVMNFMDDDDEDDNESSPVAAKRRNSRSGGRNYLSHRSSKLDVDEGIDIPSSPSGSDHQSPLSDTGAGANEEGLSSDLALRLKHEPDPIQEDTWVCALDGCSHKVYQASAEDSQRLIREHYALHAYDDDARVQLVKKLQHPSLPVGHLMERVRLQARTEGFPSSSSALEGANAHSRYRPLPQVRY</sequence>
<feature type="compositionally biased region" description="Basic residues" evidence="1">
    <location>
        <begin position="254"/>
        <end position="263"/>
    </location>
</feature>
<evidence type="ECO:0000313" key="3">
    <source>
        <dbReference type="Proteomes" id="UP000803884"/>
    </source>
</evidence>